<gene>
    <name evidence="1" type="ORF">M8818_004546</name>
</gene>
<dbReference type="Proteomes" id="UP001320706">
    <property type="component" value="Unassembled WGS sequence"/>
</dbReference>
<keyword evidence="2" id="KW-1185">Reference proteome</keyword>
<reference evidence="1" key="1">
    <citation type="submission" date="2024-02" db="EMBL/GenBank/DDBJ databases">
        <title>Metagenome Assembled Genome of Zalaria obscura JY119.</title>
        <authorList>
            <person name="Vighnesh L."/>
            <person name="Jagadeeshwari U."/>
            <person name="Venkata Ramana C."/>
            <person name="Sasikala C."/>
        </authorList>
    </citation>
    <scope>NUCLEOTIDE SEQUENCE</scope>
    <source>
        <strain evidence="1">JY119</strain>
    </source>
</reference>
<dbReference type="EMBL" id="JAMKPW020000022">
    <property type="protein sequence ID" value="KAK8206712.1"/>
    <property type="molecule type" value="Genomic_DNA"/>
</dbReference>
<sequence length="211" mass="24456">MDILAKQNIDLAFFAVSAAAAWFAYIVYLAIYRLYLHPLADFPGPKLAALSKWYEFYYEVVLVGQFTFHIQELHKKYGPIVRITPDEIHIRDADYYDELYAKSGRMDKYDWMSGRFGNEGSLFTTAPDELHRIRRGALNPMFSKKKIIDFQPIISLAWAELYMGLAAVFRRFTFELYETDDSDVRLAHDLFLPDVKKDSKGVRVTVKSVDA</sequence>
<proteinExistence type="predicted"/>
<comment type="caution">
    <text evidence="1">The sequence shown here is derived from an EMBL/GenBank/DDBJ whole genome shotgun (WGS) entry which is preliminary data.</text>
</comment>
<accession>A0ACC3SBX5</accession>
<organism evidence="1 2">
    <name type="scientific">Zalaria obscura</name>
    <dbReference type="NCBI Taxonomy" id="2024903"/>
    <lineage>
        <taxon>Eukaryota</taxon>
        <taxon>Fungi</taxon>
        <taxon>Dikarya</taxon>
        <taxon>Ascomycota</taxon>
        <taxon>Pezizomycotina</taxon>
        <taxon>Dothideomycetes</taxon>
        <taxon>Dothideomycetidae</taxon>
        <taxon>Dothideales</taxon>
        <taxon>Zalariaceae</taxon>
        <taxon>Zalaria</taxon>
    </lineage>
</organism>
<evidence type="ECO:0000313" key="1">
    <source>
        <dbReference type="EMBL" id="KAK8206712.1"/>
    </source>
</evidence>
<protein>
    <submittedName>
        <fullName evidence="1">Uncharacterized protein</fullName>
    </submittedName>
</protein>
<name>A0ACC3SBX5_9PEZI</name>
<evidence type="ECO:0000313" key="2">
    <source>
        <dbReference type="Proteomes" id="UP001320706"/>
    </source>
</evidence>